<dbReference type="EMBL" id="CP078145">
    <property type="protein sequence ID" value="QXN88459.1"/>
    <property type="molecule type" value="Genomic_DNA"/>
</dbReference>
<evidence type="ECO:0000313" key="1">
    <source>
        <dbReference type="EMBL" id="QXN88459.1"/>
    </source>
</evidence>
<gene>
    <name evidence="1" type="ORF">KV110_22950</name>
</gene>
<name>A0ABX8RHN9_NOCIO</name>
<evidence type="ECO:0000313" key="2">
    <source>
        <dbReference type="Proteomes" id="UP000694257"/>
    </source>
</evidence>
<reference evidence="1 2" key="1">
    <citation type="submission" date="2021-07" db="EMBL/GenBank/DDBJ databases">
        <title>Whole Genome Sequence of Nocardia Iowensis.</title>
        <authorList>
            <person name="Lamm A."/>
            <person name="Collins-Fairclough A.M."/>
            <person name="Bunk B."/>
            <person name="Sproer C."/>
        </authorList>
    </citation>
    <scope>NUCLEOTIDE SEQUENCE [LARGE SCALE GENOMIC DNA]</scope>
    <source>
        <strain evidence="1 2">NRRL 5646</strain>
    </source>
</reference>
<dbReference type="Proteomes" id="UP000694257">
    <property type="component" value="Chromosome"/>
</dbReference>
<proteinExistence type="predicted"/>
<keyword evidence="2" id="KW-1185">Reference proteome</keyword>
<sequence length="309" mass="33884">MNNAVNIRAAQRGEMTVRPRYDSANIRTWVGFKQFMCLVEEAVLQWFRDSGLGPGTLFHDYGLGLEIVDSSVLLPAVLDIDDQVTAEVSERGSGRFQVRLTASRGGTDVLVARATVTVALVRERGRAVLAPPPDLVELVVGGIGPPEYAAQQVVSPGTEVRRALGIGPTGFLWSWRVPYFYCHYSDRLQHSGYVRALEDVVDRFLDSRGISVGRMLADRGWIPVVSKARVHMLADVHMEETVHTTFTVEEILRGISHRGRMDCYVERDATMVHTATAGILHGYAIVDGPGAGTLAEFDPPTIAALLGDR</sequence>
<protein>
    <submittedName>
        <fullName evidence="1">Thioesterase family protein</fullName>
    </submittedName>
</protein>
<dbReference type="RefSeq" id="WP_218469342.1">
    <property type="nucleotide sequence ID" value="NZ_BAABJN010000008.1"/>
</dbReference>
<accession>A0ABX8RHN9</accession>
<organism evidence="1 2">
    <name type="scientific">Nocardia iowensis</name>
    <dbReference type="NCBI Taxonomy" id="204891"/>
    <lineage>
        <taxon>Bacteria</taxon>
        <taxon>Bacillati</taxon>
        <taxon>Actinomycetota</taxon>
        <taxon>Actinomycetes</taxon>
        <taxon>Mycobacteriales</taxon>
        <taxon>Nocardiaceae</taxon>
        <taxon>Nocardia</taxon>
    </lineage>
</organism>